<accession>A0A6M0RVK3</accession>
<reference evidence="3 4" key="1">
    <citation type="journal article" date="2020" name="Microb. Ecol.">
        <title>Ecogenomics of the Marine Benthic Filamentous Cyanobacterium Adonisia.</title>
        <authorList>
            <person name="Walter J.M."/>
            <person name="Coutinho F.H."/>
            <person name="Leomil L."/>
            <person name="Hargreaves P.I."/>
            <person name="Campeao M.E."/>
            <person name="Vieira V.V."/>
            <person name="Silva B.S."/>
            <person name="Fistarol G.O."/>
            <person name="Salomon P.S."/>
            <person name="Sawabe T."/>
            <person name="Mino S."/>
            <person name="Hosokawa M."/>
            <person name="Miyashita H."/>
            <person name="Maruyama F."/>
            <person name="van Verk M.C."/>
            <person name="Dutilh B.E."/>
            <person name="Thompson C.C."/>
            <person name="Thompson F.L."/>
        </authorList>
    </citation>
    <scope>NUCLEOTIDE SEQUENCE [LARGE SCALE GENOMIC DNA]</scope>
    <source>
        <strain evidence="3 4">CCMR0081</strain>
    </source>
</reference>
<protein>
    <submittedName>
        <fullName evidence="3">Class I SAM-dependent methyltransferase</fullName>
    </submittedName>
</protein>
<keyword evidence="3" id="KW-0489">Methyltransferase</keyword>
<keyword evidence="4" id="KW-1185">Reference proteome</keyword>
<keyword evidence="1 3" id="KW-0808">Transferase</keyword>
<organism evidence="3 4">
    <name type="scientific">Adonisia turfae CCMR0081</name>
    <dbReference type="NCBI Taxonomy" id="2292702"/>
    <lineage>
        <taxon>Bacteria</taxon>
        <taxon>Bacillati</taxon>
        <taxon>Cyanobacteriota</taxon>
        <taxon>Adonisia</taxon>
        <taxon>Adonisia turfae</taxon>
    </lineage>
</organism>
<dbReference type="PANTHER" id="PTHR43861">
    <property type="entry name" value="TRANS-ACONITATE 2-METHYLTRANSFERASE-RELATED"/>
    <property type="match status" value="1"/>
</dbReference>
<dbReference type="Gene3D" id="3.40.50.150">
    <property type="entry name" value="Vaccinia Virus protein VP39"/>
    <property type="match status" value="1"/>
</dbReference>
<dbReference type="PANTHER" id="PTHR43861:SF3">
    <property type="entry name" value="PUTATIVE (AFU_ORTHOLOGUE AFUA_2G14390)-RELATED"/>
    <property type="match status" value="1"/>
</dbReference>
<dbReference type="InterPro" id="IPR029063">
    <property type="entry name" value="SAM-dependent_MTases_sf"/>
</dbReference>
<evidence type="ECO:0000256" key="1">
    <source>
        <dbReference type="ARBA" id="ARBA00022679"/>
    </source>
</evidence>
<dbReference type="SUPFAM" id="SSF53335">
    <property type="entry name" value="S-adenosyl-L-methionine-dependent methyltransferases"/>
    <property type="match status" value="1"/>
</dbReference>
<dbReference type="CDD" id="cd02440">
    <property type="entry name" value="AdoMet_MTases"/>
    <property type="match status" value="1"/>
</dbReference>
<dbReference type="AlphaFoldDB" id="A0A6M0RVK3"/>
<comment type="caution">
    <text evidence="3">The sequence shown here is derived from an EMBL/GenBank/DDBJ whole genome shotgun (WGS) entry which is preliminary data.</text>
</comment>
<gene>
    <name evidence="3" type="ORF">DXZ20_32370</name>
</gene>
<dbReference type="InterPro" id="IPR025714">
    <property type="entry name" value="Methyltranfer_dom"/>
</dbReference>
<evidence type="ECO:0000313" key="4">
    <source>
        <dbReference type="Proteomes" id="UP000481033"/>
    </source>
</evidence>
<evidence type="ECO:0000313" key="3">
    <source>
        <dbReference type="EMBL" id="NEZ60258.1"/>
    </source>
</evidence>
<sequence>MVLVSLRRLIPLLIAIFCLGCTQADISTVNSIYSYKQPSSDGIGKVYMGREISQVMGHQGAYWLERPSRETEERPDMAVDALGLSPTDTVADIGAGTGYISFRMARKVPDGQILAVDLQPEMIQRLEAAGDEQGLTNVQTIQAEEDNPHLPSEQVDLVLMVDAYHEFASPREVMTAVVAGLRPGGRVVLAEYRAENPLIMIKRLHKMSEKQAKKEMAAVGLTWIKTDERLPQQHLLFFEKAS</sequence>
<dbReference type="RefSeq" id="WP_163702860.1">
    <property type="nucleotide sequence ID" value="NZ_QXHD01000004.1"/>
</dbReference>
<dbReference type="EMBL" id="QXHD01000004">
    <property type="protein sequence ID" value="NEZ60258.1"/>
    <property type="molecule type" value="Genomic_DNA"/>
</dbReference>
<feature type="domain" description="Methyltransferase" evidence="2">
    <location>
        <begin position="87"/>
        <end position="216"/>
    </location>
</feature>
<evidence type="ECO:0000259" key="2">
    <source>
        <dbReference type="Pfam" id="PF13847"/>
    </source>
</evidence>
<proteinExistence type="predicted"/>
<dbReference type="GO" id="GO:0032259">
    <property type="term" value="P:methylation"/>
    <property type="evidence" value="ECO:0007669"/>
    <property type="project" value="UniProtKB-KW"/>
</dbReference>
<dbReference type="Pfam" id="PF13847">
    <property type="entry name" value="Methyltransf_31"/>
    <property type="match status" value="1"/>
</dbReference>
<dbReference type="Proteomes" id="UP000481033">
    <property type="component" value="Unassembled WGS sequence"/>
</dbReference>
<name>A0A6M0RVK3_9CYAN</name>
<dbReference type="GO" id="GO:0008168">
    <property type="term" value="F:methyltransferase activity"/>
    <property type="evidence" value="ECO:0007669"/>
    <property type="project" value="UniProtKB-KW"/>
</dbReference>